<sequence length="61" mass="7087">MQYITGMGKSIEKNKSVPEEPREEPTDKRTFFLPFKRKVIEAETLEEVVELTKKEEDGDAN</sequence>
<evidence type="ECO:0000313" key="2">
    <source>
        <dbReference type="EMBL" id="KAB2587302.1"/>
    </source>
</evidence>
<evidence type="ECO:0000313" key="3">
    <source>
        <dbReference type="Proteomes" id="UP000325576"/>
    </source>
</evidence>
<feature type="region of interest" description="Disordered" evidence="1">
    <location>
        <begin position="1"/>
        <end position="29"/>
    </location>
</feature>
<organism evidence="2 3">
    <name type="scientific">Rhodococcus erythropolis</name>
    <name type="common">Arthrobacter picolinophilus</name>
    <dbReference type="NCBI Taxonomy" id="1833"/>
    <lineage>
        <taxon>Bacteria</taxon>
        <taxon>Bacillati</taxon>
        <taxon>Actinomycetota</taxon>
        <taxon>Actinomycetes</taxon>
        <taxon>Mycobacteriales</taxon>
        <taxon>Nocardiaceae</taxon>
        <taxon>Rhodococcus</taxon>
        <taxon>Rhodococcus erythropolis group</taxon>
    </lineage>
</organism>
<protein>
    <submittedName>
        <fullName evidence="2">Uncharacterized protein</fullName>
    </submittedName>
</protein>
<proteinExistence type="predicted"/>
<gene>
    <name evidence="2" type="ORF">BS297_01075</name>
</gene>
<dbReference type="Proteomes" id="UP000325576">
    <property type="component" value="Unassembled WGS sequence"/>
</dbReference>
<accession>A0A5N5EF35</accession>
<dbReference type="EMBL" id="MRBO01000021">
    <property type="protein sequence ID" value="KAB2587302.1"/>
    <property type="molecule type" value="Genomic_DNA"/>
</dbReference>
<name>A0A5N5EF35_RHOER</name>
<reference evidence="2 3" key="1">
    <citation type="journal article" date="2017" name="Poromechanics V (2013)">
        <title>Genomic Characterization of the Arsenic-Tolerant Actinobacterium, &lt;i&gt;Rhodococcus erythropolis&lt;/i&gt; S43.</title>
        <authorList>
            <person name="Retamal-Morales G."/>
            <person name="Mehnert M."/>
            <person name="Schwabe R."/>
            <person name="Tischler D."/>
            <person name="Schloemann M."/>
            <person name="Levican G.J."/>
        </authorList>
    </citation>
    <scope>NUCLEOTIDE SEQUENCE [LARGE SCALE GENOMIC DNA]</scope>
    <source>
        <strain evidence="2 3">S43</strain>
    </source>
</reference>
<feature type="compositionally biased region" description="Basic and acidic residues" evidence="1">
    <location>
        <begin position="10"/>
        <end position="29"/>
    </location>
</feature>
<evidence type="ECO:0000256" key="1">
    <source>
        <dbReference type="SAM" id="MobiDB-lite"/>
    </source>
</evidence>
<dbReference type="AlphaFoldDB" id="A0A5N5EF35"/>
<comment type="caution">
    <text evidence="2">The sequence shown here is derived from an EMBL/GenBank/DDBJ whole genome shotgun (WGS) entry which is preliminary data.</text>
</comment>